<dbReference type="PANTHER" id="PTHR43184">
    <property type="entry name" value="MAJOR FACILITATOR SUPERFAMILY TRANSPORTER 16, ISOFORM B"/>
    <property type="match status" value="1"/>
</dbReference>
<accession>A0A9W7H1Y8</accession>
<dbReference type="AlphaFoldDB" id="A0A9W7H1Y8"/>
<gene>
    <name evidence="5" type="ORF">HRI_000501400</name>
</gene>
<sequence length="66" mass="7679">MGSLAELHALRNHSKPLGIRFLEYFKKRKLSYQTHQAIVLIVKFLTYMSYHATRKMTSIVKSALDP</sequence>
<reference evidence="5" key="1">
    <citation type="submission" date="2023-05" db="EMBL/GenBank/DDBJ databases">
        <title>Genome and transcriptome analyses reveal genes involved in the formation of fine ridges on petal epidermal cells in Hibiscus trionum.</title>
        <authorList>
            <person name="Koshimizu S."/>
            <person name="Masuda S."/>
            <person name="Ishii T."/>
            <person name="Shirasu K."/>
            <person name="Hoshino A."/>
            <person name="Arita M."/>
        </authorList>
    </citation>
    <scope>NUCLEOTIDE SEQUENCE</scope>
    <source>
        <strain evidence="5">Hamamatsu line</strain>
    </source>
</reference>
<evidence type="ECO:0000313" key="6">
    <source>
        <dbReference type="Proteomes" id="UP001165190"/>
    </source>
</evidence>
<dbReference type="EMBL" id="BSYR01000006">
    <property type="protein sequence ID" value="GMI68321.1"/>
    <property type="molecule type" value="Genomic_DNA"/>
</dbReference>
<evidence type="ECO:0000256" key="3">
    <source>
        <dbReference type="ARBA" id="ARBA00022989"/>
    </source>
</evidence>
<evidence type="ECO:0000256" key="2">
    <source>
        <dbReference type="ARBA" id="ARBA00022692"/>
    </source>
</evidence>
<keyword evidence="2" id="KW-0812">Transmembrane</keyword>
<dbReference type="GO" id="GO:0016020">
    <property type="term" value="C:membrane"/>
    <property type="evidence" value="ECO:0007669"/>
    <property type="project" value="UniProtKB-SubCell"/>
</dbReference>
<keyword evidence="4" id="KW-0472">Membrane</keyword>
<keyword evidence="3" id="KW-1133">Transmembrane helix</keyword>
<evidence type="ECO:0000313" key="5">
    <source>
        <dbReference type="EMBL" id="GMI68321.1"/>
    </source>
</evidence>
<organism evidence="5 6">
    <name type="scientific">Hibiscus trionum</name>
    <name type="common">Flower of an hour</name>
    <dbReference type="NCBI Taxonomy" id="183268"/>
    <lineage>
        <taxon>Eukaryota</taxon>
        <taxon>Viridiplantae</taxon>
        <taxon>Streptophyta</taxon>
        <taxon>Embryophyta</taxon>
        <taxon>Tracheophyta</taxon>
        <taxon>Spermatophyta</taxon>
        <taxon>Magnoliopsida</taxon>
        <taxon>eudicotyledons</taxon>
        <taxon>Gunneridae</taxon>
        <taxon>Pentapetalae</taxon>
        <taxon>rosids</taxon>
        <taxon>malvids</taxon>
        <taxon>Malvales</taxon>
        <taxon>Malvaceae</taxon>
        <taxon>Malvoideae</taxon>
        <taxon>Hibiscus</taxon>
    </lineage>
</organism>
<evidence type="ECO:0000256" key="1">
    <source>
        <dbReference type="ARBA" id="ARBA00004141"/>
    </source>
</evidence>
<proteinExistence type="predicted"/>
<dbReference type="PANTHER" id="PTHR43184:SF15">
    <property type="entry name" value="GLYCEROL-3-PHOSPHATE TRANSPORTER 1-RELATED"/>
    <property type="match status" value="1"/>
</dbReference>
<protein>
    <submittedName>
        <fullName evidence="5">Glycerol-3-phosphate permease 1, phosphate starvation-induced gene 3</fullName>
    </submittedName>
</protein>
<comment type="caution">
    <text evidence="5">The sequence shown here is derived from an EMBL/GenBank/DDBJ whole genome shotgun (WGS) entry which is preliminary data.</text>
</comment>
<comment type="subcellular location">
    <subcellularLocation>
        <location evidence="1">Membrane</location>
        <topology evidence="1">Multi-pass membrane protein</topology>
    </subcellularLocation>
</comment>
<keyword evidence="6" id="KW-1185">Reference proteome</keyword>
<dbReference type="OrthoDB" id="3639251at2759"/>
<name>A0A9W7H1Y8_HIBTR</name>
<dbReference type="Proteomes" id="UP001165190">
    <property type="component" value="Unassembled WGS sequence"/>
</dbReference>
<dbReference type="GO" id="GO:0055062">
    <property type="term" value="P:phosphate ion homeostasis"/>
    <property type="evidence" value="ECO:0007669"/>
    <property type="project" value="TreeGrafter"/>
</dbReference>
<evidence type="ECO:0000256" key="4">
    <source>
        <dbReference type="ARBA" id="ARBA00023136"/>
    </source>
</evidence>